<dbReference type="Pfam" id="PF02784">
    <property type="entry name" value="Orn_Arg_deC_N"/>
    <property type="match status" value="1"/>
</dbReference>
<evidence type="ECO:0000313" key="9">
    <source>
        <dbReference type="Proteomes" id="UP000007110"/>
    </source>
</evidence>
<name>A0A7M7NNU5_STRPU</name>
<evidence type="ECO:0000259" key="7">
    <source>
        <dbReference type="Pfam" id="PF02784"/>
    </source>
</evidence>
<dbReference type="InterPro" id="IPR002433">
    <property type="entry name" value="Orn_de-COase"/>
</dbReference>
<dbReference type="EnsemblMetazoa" id="XM_030983422">
    <property type="protein sequence ID" value="XP_030839282"/>
    <property type="gene ID" value="LOC589060"/>
</dbReference>
<protein>
    <recommendedName>
        <fullName evidence="7">Orn/DAP/Arg decarboxylase 2 N-terminal domain-containing protein</fullName>
    </recommendedName>
</protein>
<dbReference type="RefSeq" id="XP_030839282.1">
    <property type="nucleotide sequence ID" value="XM_030983422.1"/>
</dbReference>
<feature type="modified residue" description="N6-(pyridoxal phosphate)lysine" evidence="6">
    <location>
        <position position="71"/>
    </location>
</feature>
<comment type="cofactor">
    <cofactor evidence="1 6">
        <name>pyridoxal 5'-phosphate</name>
        <dbReference type="ChEBI" id="CHEBI:597326"/>
    </cofactor>
</comment>
<keyword evidence="9" id="KW-1185">Reference proteome</keyword>
<dbReference type="FunFam" id="3.20.20.10:FF:000005">
    <property type="entry name" value="Ornithine decarboxylase"/>
    <property type="match status" value="1"/>
</dbReference>
<feature type="active site" description="Proton donor" evidence="6">
    <location>
        <position position="374"/>
    </location>
</feature>
<dbReference type="KEGG" id="spu:589060"/>
<evidence type="ECO:0000256" key="1">
    <source>
        <dbReference type="ARBA" id="ARBA00001933"/>
    </source>
</evidence>
<dbReference type="GO" id="GO:0033387">
    <property type="term" value="P:putrescine biosynthetic process from arginine, via ornithine"/>
    <property type="evidence" value="ECO:0000318"/>
    <property type="project" value="GO_Central"/>
</dbReference>
<dbReference type="GO" id="GO:0005737">
    <property type="term" value="C:cytoplasm"/>
    <property type="evidence" value="ECO:0000318"/>
    <property type="project" value="GO_Central"/>
</dbReference>
<comment type="similarity">
    <text evidence="2">Belongs to the Orn/Lys/Arg decarboxylase class-II family.</text>
</comment>
<keyword evidence="4" id="KW-0456">Lyase</keyword>
<dbReference type="PANTHER" id="PTHR11482:SF6">
    <property type="entry name" value="ORNITHINE DECARBOXYLASE 1-RELATED"/>
    <property type="match status" value="1"/>
</dbReference>
<dbReference type="PRINTS" id="PR01179">
    <property type="entry name" value="ODADCRBXLASE"/>
</dbReference>
<reference evidence="8" key="2">
    <citation type="submission" date="2021-01" db="UniProtKB">
        <authorList>
            <consortium name="EnsemblMetazoa"/>
        </authorList>
    </citation>
    <scope>IDENTIFICATION</scope>
</reference>
<dbReference type="PANTHER" id="PTHR11482">
    <property type="entry name" value="ARGININE/DIAMINOPIMELATE/ORNITHINE DECARBOXYLASE"/>
    <property type="match status" value="1"/>
</dbReference>
<evidence type="ECO:0000256" key="4">
    <source>
        <dbReference type="ARBA" id="ARBA00023239"/>
    </source>
</evidence>
<dbReference type="FunFam" id="2.40.37.10:FF:000005">
    <property type="entry name" value="Ornithine decarboxylase"/>
    <property type="match status" value="1"/>
</dbReference>
<dbReference type="Gene3D" id="2.40.37.10">
    <property type="entry name" value="Lyase, Ornithine Decarboxylase, Chain A, domain 1"/>
    <property type="match status" value="1"/>
</dbReference>
<accession>A0A7M7NNU5</accession>
<reference evidence="9" key="1">
    <citation type="submission" date="2015-02" db="EMBL/GenBank/DDBJ databases">
        <title>Genome sequencing for Strongylocentrotus purpuratus.</title>
        <authorList>
            <person name="Murali S."/>
            <person name="Liu Y."/>
            <person name="Vee V."/>
            <person name="English A."/>
            <person name="Wang M."/>
            <person name="Skinner E."/>
            <person name="Han Y."/>
            <person name="Muzny D.M."/>
            <person name="Worley K.C."/>
            <person name="Gibbs R.A."/>
        </authorList>
    </citation>
    <scope>NUCLEOTIDE SEQUENCE</scope>
</reference>
<dbReference type="FunCoup" id="A0A7M7NNU5">
    <property type="interactions" value="1038"/>
</dbReference>
<dbReference type="GeneID" id="589060"/>
<dbReference type="InParanoid" id="A0A7M7NNU5"/>
<dbReference type="AlphaFoldDB" id="A0A7M7NNU5"/>
<evidence type="ECO:0000256" key="3">
    <source>
        <dbReference type="ARBA" id="ARBA00022898"/>
    </source>
</evidence>
<comment type="function">
    <text evidence="5">Catalyzes the first and rate-limiting step of polyamine biosynthesis that converts ornithine into putrescine, which is the precursor for the polyamines, spermidine and spermine. Polyamines are essential for cell proliferation and are implicated in cellular processes, ranging from DNA replication to apoptosis.</text>
</comment>
<organism evidence="8 9">
    <name type="scientific">Strongylocentrotus purpuratus</name>
    <name type="common">Purple sea urchin</name>
    <dbReference type="NCBI Taxonomy" id="7668"/>
    <lineage>
        <taxon>Eukaryota</taxon>
        <taxon>Metazoa</taxon>
        <taxon>Echinodermata</taxon>
        <taxon>Eleutherozoa</taxon>
        <taxon>Echinozoa</taxon>
        <taxon>Echinoidea</taxon>
        <taxon>Euechinoidea</taxon>
        <taxon>Echinacea</taxon>
        <taxon>Camarodonta</taxon>
        <taxon>Echinidea</taxon>
        <taxon>Strongylocentrotidae</taxon>
        <taxon>Strongylocentrotus</taxon>
    </lineage>
</organism>
<dbReference type="Proteomes" id="UP000007110">
    <property type="component" value="Unassembled WGS sequence"/>
</dbReference>
<dbReference type="OMA" id="AYCRSMA"/>
<evidence type="ECO:0000313" key="8">
    <source>
        <dbReference type="EnsemblMetazoa" id="XP_030839282"/>
    </source>
</evidence>
<evidence type="ECO:0000256" key="5">
    <source>
        <dbReference type="ARBA" id="ARBA00037173"/>
    </source>
</evidence>
<dbReference type="GO" id="GO:0004586">
    <property type="term" value="F:ornithine decarboxylase activity"/>
    <property type="evidence" value="ECO:0000318"/>
    <property type="project" value="GO_Central"/>
</dbReference>
<dbReference type="InterPro" id="IPR000183">
    <property type="entry name" value="Orn/DAP/Arg_de-COase"/>
</dbReference>
<evidence type="ECO:0000256" key="6">
    <source>
        <dbReference type="PIRSR" id="PIRSR600183-50"/>
    </source>
</evidence>
<dbReference type="Gene3D" id="3.20.20.10">
    <property type="entry name" value="Alanine racemase"/>
    <property type="match status" value="1"/>
</dbReference>
<proteinExistence type="inferred from homology"/>
<dbReference type="SUPFAM" id="SSF50621">
    <property type="entry name" value="Alanine racemase C-terminal domain-like"/>
    <property type="match status" value="1"/>
</dbReference>
<dbReference type="PRINTS" id="PR01182">
    <property type="entry name" value="ORNDCRBXLASE"/>
</dbReference>
<dbReference type="SUPFAM" id="SSF51419">
    <property type="entry name" value="PLP-binding barrel"/>
    <property type="match status" value="1"/>
</dbReference>
<feature type="domain" description="Orn/DAP/Arg decarboxylase 2 N-terminal" evidence="7">
    <location>
        <begin position="47"/>
        <end position="283"/>
    </location>
</feature>
<dbReference type="InterPro" id="IPR022644">
    <property type="entry name" value="De-COase2_N"/>
</dbReference>
<sequence length="443" mass="49691">MEQLSADSFRTELYDSSEMTLKDIIESKINDPTMREDADDAFFIGDLGDIIQKHRKWLRNLPRVEPHYSVKCNPDLHVLKLLSGLNLGFDCASKNEIQQVLKIGVSPSRIIFANPCKQRSHLKYAADNDVRLMTIDNEAELIKIKKIFPHAKLVLRILTDDSTAQCQLGLKFGCHPRHAPALLRFAQDLELDVVGVSFHVGSGCRDPMTYVDSIRNSKELFDFGNDLGFKMNLLDIGGGFPGQESAPIKFEEFATVINQALAENFPVGCGVRVIAEPGRFYVASAFTLAVNITAKRMVARDVPTYQVPESKDLVANTVAPSKCDEPAFMYYVNDGVYGSFNCLLFDHAEVEAQLLKERDGDVQMYSTSVWGPSCDGIDRIIENHLMPELEVGEWLIFQDMGAYTMCASSDSINGFNRIHWILHHLKGISIHCRADYWQAQATT</sequence>
<dbReference type="CDD" id="cd00622">
    <property type="entry name" value="PLPDE_III_ODC"/>
    <property type="match status" value="1"/>
</dbReference>
<keyword evidence="3 6" id="KW-0663">Pyridoxal phosphate</keyword>
<dbReference type="InterPro" id="IPR029066">
    <property type="entry name" value="PLP-binding_barrel"/>
</dbReference>
<evidence type="ECO:0000256" key="2">
    <source>
        <dbReference type="ARBA" id="ARBA00008872"/>
    </source>
</evidence>
<dbReference type="CTD" id="4953"/>
<dbReference type="OrthoDB" id="5034579at2759"/>
<dbReference type="InterPro" id="IPR009006">
    <property type="entry name" value="Ala_racemase/Decarboxylase_C"/>
</dbReference>